<reference evidence="2 3" key="1">
    <citation type="journal article" date="2018" name="Nat. Ecol. Evol.">
        <title>Pezizomycetes genomes reveal the molecular basis of ectomycorrhizal truffle lifestyle.</title>
        <authorList>
            <person name="Murat C."/>
            <person name="Payen T."/>
            <person name="Noel B."/>
            <person name="Kuo A."/>
            <person name="Morin E."/>
            <person name="Chen J."/>
            <person name="Kohler A."/>
            <person name="Krizsan K."/>
            <person name="Balestrini R."/>
            <person name="Da Silva C."/>
            <person name="Montanini B."/>
            <person name="Hainaut M."/>
            <person name="Levati E."/>
            <person name="Barry K.W."/>
            <person name="Belfiori B."/>
            <person name="Cichocki N."/>
            <person name="Clum A."/>
            <person name="Dockter R.B."/>
            <person name="Fauchery L."/>
            <person name="Guy J."/>
            <person name="Iotti M."/>
            <person name="Le Tacon F."/>
            <person name="Lindquist E.A."/>
            <person name="Lipzen A."/>
            <person name="Malagnac F."/>
            <person name="Mello A."/>
            <person name="Molinier V."/>
            <person name="Miyauchi S."/>
            <person name="Poulain J."/>
            <person name="Riccioni C."/>
            <person name="Rubini A."/>
            <person name="Sitrit Y."/>
            <person name="Splivallo R."/>
            <person name="Traeger S."/>
            <person name="Wang M."/>
            <person name="Zifcakova L."/>
            <person name="Wipf D."/>
            <person name="Zambonelli A."/>
            <person name="Paolocci F."/>
            <person name="Nowrousian M."/>
            <person name="Ottonello S."/>
            <person name="Baldrian P."/>
            <person name="Spatafora J.W."/>
            <person name="Henrissat B."/>
            <person name="Nagy L.G."/>
            <person name="Aury J.M."/>
            <person name="Wincker P."/>
            <person name="Grigoriev I.V."/>
            <person name="Bonfante P."/>
            <person name="Martin F.M."/>
        </authorList>
    </citation>
    <scope>NUCLEOTIDE SEQUENCE [LARGE SCALE GENOMIC DNA]</scope>
    <source>
        <strain evidence="2 3">CCBAS932</strain>
    </source>
</reference>
<gene>
    <name evidence="2" type="ORF">P167DRAFT_578840</name>
</gene>
<feature type="region of interest" description="Disordered" evidence="1">
    <location>
        <begin position="159"/>
        <end position="245"/>
    </location>
</feature>
<feature type="region of interest" description="Disordered" evidence="1">
    <location>
        <begin position="1"/>
        <end position="114"/>
    </location>
</feature>
<feature type="compositionally biased region" description="Basic residues" evidence="1">
    <location>
        <begin position="1"/>
        <end position="16"/>
    </location>
</feature>
<dbReference type="AlphaFoldDB" id="A0A3N4KHP5"/>
<dbReference type="OrthoDB" id="5418462at2759"/>
<protein>
    <submittedName>
        <fullName evidence="2">Uncharacterized protein</fullName>
    </submittedName>
</protein>
<evidence type="ECO:0000313" key="2">
    <source>
        <dbReference type="EMBL" id="RPB07881.1"/>
    </source>
</evidence>
<name>A0A3N4KHP5_9PEZI</name>
<proteinExistence type="predicted"/>
<feature type="compositionally biased region" description="Low complexity" evidence="1">
    <location>
        <begin position="92"/>
        <end position="103"/>
    </location>
</feature>
<accession>A0A3N4KHP5</accession>
<feature type="compositionally biased region" description="Acidic residues" evidence="1">
    <location>
        <begin position="165"/>
        <end position="196"/>
    </location>
</feature>
<dbReference type="EMBL" id="ML119173">
    <property type="protein sequence ID" value="RPB07881.1"/>
    <property type="molecule type" value="Genomic_DNA"/>
</dbReference>
<evidence type="ECO:0000256" key="1">
    <source>
        <dbReference type="SAM" id="MobiDB-lite"/>
    </source>
</evidence>
<evidence type="ECO:0000313" key="3">
    <source>
        <dbReference type="Proteomes" id="UP000277580"/>
    </source>
</evidence>
<dbReference type="InParanoid" id="A0A3N4KHP5"/>
<sequence>MHHPQRTRTRGPRNRKPTGGSPHAPPRPSPVVVPTNTFTRPGTRGTLWFPTRQPSNQHPQSPHLNERPQPPQPAPEDDGRLSRGSSDIRLPSIGSLSGSGFSSATRPPPRIEVPLPVAQVRAQVQPRPKSLGQSVVVGIRVERMTSVLAAWDKRWEAACELPISPEEEDSVEKDSEEQESEEEESDEEDSEEEEDEKERAPALPTTITITITTPAKDKSQVLDENIKEDAKAEELPPSSAGGVALPPSVVEYLYRPRTTREMQLEQLKAKIPWLVGQGTLGGAGWRPLEEYYWDEGGSGKT</sequence>
<feature type="compositionally biased region" description="Basic and acidic residues" evidence="1">
    <location>
        <begin position="215"/>
        <end position="234"/>
    </location>
</feature>
<feature type="compositionally biased region" description="Polar residues" evidence="1">
    <location>
        <begin position="52"/>
        <end position="63"/>
    </location>
</feature>
<keyword evidence="3" id="KW-1185">Reference proteome</keyword>
<dbReference type="Proteomes" id="UP000277580">
    <property type="component" value="Unassembled WGS sequence"/>
</dbReference>
<organism evidence="2 3">
    <name type="scientific">Morchella conica CCBAS932</name>
    <dbReference type="NCBI Taxonomy" id="1392247"/>
    <lineage>
        <taxon>Eukaryota</taxon>
        <taxon>Fungi</taxon>
        <taxon>Dikarya</taxon>
        <taxon>Ascomycota</taxon>
        <taxon>Pezizomycotina</taxon>
        <taxon>Pezizomycetes</taxon>
        <taxon>Pezizales</taxon>
        <taxon>Morchellaceae</taxon>
        <taxon>Morchella</taxon>
    </lineage>
</organism>